<dbReference type="GO" id="GO:0009103">
    <property type="term" value="P:lipopolysaccharide biosynthetic process"/>
    <property type="evidence" value="ECO:0007669"/>
    <property type="project" value="TreeGrafter"/>
</dbReference>
<evidence type="ECO:0000256" key="1">
    <source>
        <dbReference type="ARBA" id="ARBA00022679"/>
    </source>
</evidence>
<dbReference type="AlphaFoldDB" id="A0A174VGN8"/>
<dbReference type="RefSeq" id="WP_048927402.1">
    <property type="nucleotide sequence ID" value="NZ_CP081908.1"/>
</dbReference>
<accession>A0A174VGN8</accession>
<protein>
    <recommendedName>
        <fullName evidence="8">Glycosyltransferase family 1 protein</fullName>
    </recommendedName>
</protein>
<sequence>MKQILYLMHVPWGWIKQRPHFFAEYLAKDLIVDVYYKKAILVSKKNQLTLQQENSTLSINGFRQIAFDKIPGIKHLKLNFLNDFLLYWQLPDFKQYDYVWFTCPSIYPLFKNRLSACNKVIYDCMDDVVEFPFCKNNLFLKKRMIIAERELMERADKIFCSSNYLKDKITSRVKLDKEVIELNNAIELPQVLLGTSLPNSVISSLTLLEKYPHSLLYVGTISEWFDFELLLDALNKYEKLHLMLVGPSDIAVPMHPKIHYLGTVERTYIFLLMKKAWCLTMPFKVNELIRSVNPVKLYEYIYMGKHIVAPEYGETLKFAQYVHLYKSKKDFFTIIDNIFTIKELDPNRVKSMRLFAENNTWSNRYKIIRKNLYI</sequence>
<dbReference type="Proteomes" id="UP000450599">
    <property type="component" value="Unassembled WGS sequence"/>
</dbReference>
<dbReference type="EMBL" id="CZBM01000008">
    <property type="protein sequence ID" value="CUQ31258.1"/>
    <property type="molecule type" value="Genomic_DNA"/>
</dbReference>
<evidence type="ECO:0000313" key="2">
    <source>
        <dbReference type="EMBL" id="CUQ31258.1"/>
    </source>
</evidence>
<dbReference type="EMBL" id="WKMW01000006">
    <property type="protein sequence ID" value="MRY84222.1"/>
    <property type="molecule type" value="Genomic_DNA"/>
</dbReference>
<evidence type="ECO:0000313" key="7">
    <source>
        <dbReference type="Proteomes" id="UP000471216"/>
    </source>
</evidence>
<keyword evidence="1" id="KW-0808">Transferase</keyword>
<dbReference type="SUPFAM" id="SSF53756">
    <property type="entry name" value="UDP-Glycosyltransferase/glycogen phosphorylase"/>
    <property type="match status" value="1"/>
</dbReference>
<gene>
    <name evidence="2" type="ORF">ERS852560_02131</name>
    <name evidence="4" type="ORF">GKD54_08535</name>
    <name evidence="3" type="ORF">GKD58_08155</name>
</gene>
<name>A0A174VGN8_PARDI</name>
<reference evidence="6 7" key="2">
    <citation type="journal article" date="2019" name="Nat. Med.">
        <title>A library of human gut bacterial isolates paired with longitudinal multiomics data enables mechanistic microbiome research.</title>
        <authorList>
            <person name="Poyet M."/>
            <person name="Groussin M."/>
            <person name="Gibbons S.M."/>
            <person name="Avila-Pacheco J."/>
            <person name="Jiang X."/>
            <person name="Kearney S.M."/>
            <person name="Perrotta A.R."/>
            <person name="Berdy B."/>
            <person name="Zhao S."/>
            <person name="Lieberman T.D."/>
            <person name="Swanson P.K."/>
            <person name="Smith M."/>
            <person name="Roesemann S."/>
            <person name="Alexander J.E."/>
            <person name="Rich S.A."/>
            <person name="Livny J."/>
            <person name="Vlamakis H."/>
            <person name="Clish C."/>
            <person name="Bullock K."/>
            <person name="Deik A."/>
            <person name="Scott J."/>
            <person name="Pierce K.A."/>
            <person name="Xavier R.J."/>
            <person name="Alm E.J."/>
        </authorList>
    </citation>
    <scope>NUCLEOTIDE SEQUENCE [LARGE SCALE GENOMIC DNA]</scope>
    <source>
        <strain evidence="4 7">BIOML-A10</strain>
        <strain evidence="3 6">BIOML-A11</strain>
    </source>
</reference>
<evidence type="ECO:0000313" key="5">
    <source>
        <dbReference type="Proteomes" id="UP000095332"/>
    </source>
</evidence>
<proteinExistence type="predicted"/>
<evidence type="ECO:0000313" key="6">
    <source>
        <dbReference type="Proteomes" id="UP000450599"/>
    </source>
</evidence>
<dbReference type="GO" id="GO:0016757">
    <property type="term" value="F:glycosyltransferase activity"/>
    <property type="evidence" value="ECO:0007669"/>
    <property type="project" value="TreeGrafter"/>
</dbReference>
<dbReference type="Proteomes" id="UP000095332">
    <property type="component" value="Unassembled WGS sequence"/>
</dbReference>
<dbReference type="EMBL" id="WKMX01000007">
    <property type="protein sequence ID" value="MRZ06264.1"/>
    <property type="molecule type" value="Genomic_DNA"/>
</dbReference>
<dbReference type="PANTHER" id="PTHR46401">
    <property type="entry name" value="GLYCOSYLTRANSFERASE WBBK-RELATED"/>
    <property type="match status" value="1"/>
</dbReference>
<dbReference type="PANTHER" id="PTHR46401:SF2">
    <property type="entry name" value="GLYCOSYLTRANSFERASE WBBK-RELATED"/>
    <property type="match status" value="1"/>
</dbReference>
<organism evidence="2 5">
    <name type="scientific">Parabacteroides distasonis</name>
    <dbReference type="NCBI Taxonomy" id="823"/>
    <lineage>
        <taxon>Bacteria</taxon>
        <taxon>Pseudomonadati</taxon>
        <taxon>Bacteroidota</taxon>
        <taxon>Bacteroidia</taxon>
        <taxon>Bacteroidales</taxon>
        <taxon>Tannerellaceae</taxon>
        <taxon>Parabacteroides</taxon>
    </lineage>
</organism>
<dbReference type="Gene3D" id="3.40.50.2000">
    <property type="entry name" value="Glycogen Phosphorylase B"/>
    <property type="match status" value="1"/>
</dbReference>
<reference evidence="2 5" key="1">
    <citation type="submission" date="2015-09" db="EMBL/GenBank/DDBJ databases">
        <authorList>
            <consortium name="Pathogen Informatics"/>
        </authorList>
    </citation>
    <scope>NUCLEOTIDE SEQUENCE [LARGE SCALE GENOMIC DNA]</scope>
    <source>
        <strain evidence="2 5">2789STDY5834948</strain>
    </source>
</reference>
<evidence type="ECO:0008006" key="8">
    <source>
        <dbReference type="Google" id="ProtNLM"/>
    </source>
</evidence>
<evidence type="ECO:0000313" key="4">
    <source>
        <dbReference type="EMBL" id="MRZ06264.1"/>
    </source>
</evidence>
<evidence type="ECO:0000313" key="3">
    <source>
        <dbReference type="EMBL" id="MRY84222.1"/>
    </source>
</evidence>
<dbReference type="Proteomes" id="UP000471216">
    <property type="component" value="Unassembled WGS sequence"/>
</dbReference>